<dbReference type="CDD" id="cd07346">
    <property type="entry name" value="ABC_6TM_exporters"/>
    <property type="match status" value="1"/>
</dbReference>
<evidence type="ECO:0000256" key="8">
    <source>
        <dbReference type="ARBA" id="ARBA00023136"/>
    </source>
</evidence>
<dbReference type="PROSITE" id="PS50929">
    <property type="entry name" value="ABC_TM1F"/>
    <property type="match status" value="1"/>
</dbReference>
<dbReference type="InterPro" id="IPR027417">
    <property type="entry name" value="P-loop_NTPase"/>
</dbReference>
<evidence type="ECO:0000256" key="1">
    <source>
        <dbReference type="ARBA" id="ARBA00004651"/>
    </source>
</evidence>
<dbReference type="InterPro" id="IPR003439">
    <property type="entry name" value="ABC_transporter-like_ATP-bd"/>
</dbReference>
<reference evidence="12" key="2">
    <citation type="submission" date="2021-04" db="EMBL/GenBank/DDBJ databases">
        <authorList>
            <person name="Gilroy R."/>
        </authorList>
    </citation>
    <scope>NUCLEOTIDE SEQUENCE</scope>
    <source>
        <strain evidence="12">1345</strain>
    </source>
</reference>
<dbReference type="AlphaFoldDB" id="A0A9D1ZXF3"/>
<dbReference type="InterPro" id="IPR003593">
    <property type="entry name" value="AAA+_ATPase"/>
</dbReference>
<keyword evidence="8 9" id="KW-0472">Membrane</keyword>
<keyword evidence="7 9" id="KW-1133">Transmembrane helix</keyword>
<dbReference type="GO" id="GO:0005524">
    <property type="term" value="F:ATP binding"/>
    <property type="evidence" value="ECO:0007669"/>
    <property type="project" value="UniProtKB-KW"/>
</dbReference>
<feature type="domain" description="ABC transporter" evidence="10">
    <location>
        <begin position="332"/>
        <end position="565"/>
    </location>
</feature>
<evidence type="ECO:0000259" key="10">
    <source>
        <dbReference type="PROSITE" id="PS50893"/>
    </source>
</evidence>
<keyword evidence="4 9" id="KW-0812">Transmembrane</keyword>
<protein>
    <submittedName>
        <fullName evidence="12">ABC transporter ATP-binding protein/permease</fullName>
    </submittedName>
</protein>
<feature type="transmembrane region" description="Helical" evidence="9">
    <location>
        <begin position="243"/>
        <end position="266"/>
    </location>
</feature>
<evidence type="ECO:0000256" key="4">
    <source>
        <dbReference type="ARBA" id="ARBA00022692"/>
    </source>
</evidence>
<dbReference type="PROSITE" id="PS50893">
    <property type="entry name" value="ABC_TRANSPORTER_2"/>
    <property type="match status" value="1"/>
</dbReference>
<keyword evidence="5" id="KW-0547">Nucleotide-binding</keyword>
<dbReference type="GO" id="GO:0016887">
    <property type="term" value="F:ATP hydrolysis activity"/>
    <property type="evidence" value="ECO:0007669"/>
    <property type="project" value="InterPro"/>
</dbReference>
<feature type="transmembrane region" description="Helical" evidence="9">
    <location>
        <begin position="160"/>
        <end position="181"/>
    </location>
</feature>
<feature type="transmembrane region" description="Helical" evidence="9">
    <location>
        <begin position="272"/>
        <end position="290"/>
    </location>
</feature>
<dbReference type="Pfam" id="PF00005">
    <property type="entry name" value="ABC_tran"/>
    <property type="match status" value="1"/>
</dbReference>
<dbReference type="Pfam" id="PF00664">
    <property type="entry name" value="ABC_membrane"/>
    <property type="match status" value="1"/>
</dbReference>
<dbReference type="EMBL" id="DXCQ01000072">
    <property type="protein sequence ID" value="HIY97580.1"/>
    <property type="molecule type" value="Genomic_DNA"/>
</dbReference>
<dbReference type="FunFam" id="3.40.50.300:FF:000221">
    <property type="entry name" value="Multidrug ABC transporter ATP-binding protein"/>
    <property type="match status" value="1"/>
</dbReference>
<keyword evidence="6 12" id="KW-0067">ATP-binding</keyword>
<gene>
    <name evidence="12" type="ORF">H9729_07810</name>
</gene>
<keyword evidence="2" id="KW-0813">Transport</keyword>
<evidence type="ECO:0000256" key="7">
    <source>
        <dbReference type="ARBA" id="ARBA00022989"/>
    </source>
</evidence>
<name>A0A9D1ZXF3_9FIRM</name>
<reference evidence="12" key="1">
    <citation type="journal article" date="2021" name="PeerJ">
        <title>Extensive microbial diversity within the chicken gut microbiome revealed by metagenomics and culture.</title>
        <authorList>
            <person name="Gilroy R."/>
            <person name="Ravi A."/>
            <person name="Getino M."/>
            <person name="Pursley I."/>
            <person name="Horton D.L."/>
            <person name="Alikhan N.F."/>
            <person name="Baker D."/>
            <person name="Gharbi K."/>
            <person name="Hall N."/>
            <person name="Watson M."/>
            <person name="Adriaenssens E.M."/>
            <person name="Foster-Nyarko E."/>
            <person name="Jarju S."/>
            <person name="Secka A."/>
            <person name="Antonio M."/>
            <person name="Oren A."/>
            <person name="Chaudhuri R.R."/>
            <person name="La Ragione R."/>
            <person name="Hildebrand F."/>
            <person name="Pallen M.J."/>
        </authorList>
    </citation>
    <scope>NUCLEOTIDE SEQUENCE</scope>
    <source>
        <strain evidence="12">1345</strain>
    </source>
</reference>
<evidence type="ECO:0000259" key="11">
    <source>
        <dbReference type="PROSITE" id="PS50929"/>
    </source>
</evidence>
<feature type="transmembrane region" description="Helical" evidence="9">
    <location>
        <begin position="12"/>
        <end position="36"/>
    </location>
</feature>
<dbReference type="SUPFAM" id="SSF90123">
    <property type="entry name" value="ABC transporter transmembrane region"/>
    <property type="match status" value="1"/>
</dbReference>
<proteinExistence type="predicted"/>
<dbReference type="Proteomes" id="UP000886750">
    <property type="component" value="Unassembled WGS sequence"/>
</dbReference>
<evidence type="ECO:0000256" key="5">
    <source>
        <dbReference type="ARBA" id="ARBA00022741"/>
    </source>
</evidence>
<dbReference type="InterPro" id="IPR017871">
    <property type="entry name" value="ABC_transporter-like_CS"/>
</dbReference>
<evidence type="ECO:0000256" key="6">
    <source>
        <dbReference type="ARBA" id="ARBA00022840"/>
    </source>
</evidence>
<comment type="caution">
    <text evidence="12">The sequence shown here is derived from an EMBL/GenBank/DDBJ whole genome shotgun (WGS) entry which is preliminary data.</text>
</comment>
<dbReference type="PANTHER" id="PTHR43394:SF1">
    <property type="entry name" value="ATP-BINDING CASSETTE SUB-FAMILY B MEMBER 10, MITOCHONDRIAL"/>
    <property type="match status" value="1"/>
</dbReference>
<feature type="transmembrane region" description="Helical" evidence="9">
    <location>
        <begin position="137"/>
        <end position="154"/>
    </location>
</feature>
<accession>A0A9D1ZXF3</accession>
<dbReference type="GO" id="GO:0005886">
    <property type="term" value="C:plasma membrane"/>
    <property type="evidence" value="ECO:0007669"/>
    <property type="project" value="UniProtKB-SubCell"/>
</dbReference>
<dbReference type="SUPFAM" id="SSF52540">
    <property type="entry name" value="P-loop containing nucleoside triphosphate hydrolases"/>
    <property type="match status" value="1"/>
</dbReference>
<evidence type="ECO:0000313" key="13">
    <source>
        <dbReference type="Proteomes" id="UP000886750"/>
    </source>
</evidence>
<organism evidence="12 13">
    <name type="scientific">Candidatus Borkfalkia excrementigallinarum</name>
    <dbReference type="NCBI Taxonomy" id="2838506"/>
    <lineage>
        <taxon>Bacteria</taxon>
        <taxon>Bacillati</taxon>
        <taxon>Bacillota</taxon>
        <taxon>Clostridia</taxon>
        <taxon>Christensenellales</taxon>
        <taxon>Christensenellaceae</taxon>
        <taxon>Candidatus Borkfalkia</taxon>
    </lineage>
</organism>
<evidence type="ECO:0000313" key="12">
    <source>
        <dbReference type="EMBL" id="HIY97580.1"/>
    </source>
</evidence>
<dbReference type="InterPro" id="IPR039421">
    <property type="entry name" value="Type_1_exporter"/>
</dbReference>
<dbReference type="InterPro" id="IPR011527">
    <property type="entry name" value="ABC1_TM_dom"/>
</dbReference>
<comment type="subcellular location">
    <subcellularLocation>
        <location evidence="1">Cell membrane</location>
        <topology evidence="1">Multi-pass membrane protein</topology>
    </subcellularLocation>
</comment>
<dbReference type="Gene3D" id="1.20.1560.10">
    <property type="entry name" value="ABC transporter type 1, transmembrane domain"/>
    <property type="match status" value="1"/>
</dbReference>
<evidence type="ECO:0000256" key="9">
    <source>
        <dbReference type="SAM" id="Phobius"/>
    </source>
</evidence>
<dbReference type="Gene3D" id="3.40.50.300">
    <property type="entry name" value="P-loop containing nucleotide triphosphate hydrolases"/>
    <property type="match status" value="1"/>
</dbReference>
<dbReference type="PROSITE" id="PS00211">
    <property type="entry name" value="ABC_TRANSPORTER_1"/>
    <property type="match status" value="1"/>
</dbReference>
<evidence type="ECO:0000256" key="3">
    <source>
        <dbReference type="ARBA" id="ARBA00022475"/>
    </source>
</evidence>
<keyword evidence="3" id="KW-1003">Cell membrane</keyword>
<dbReference type="GO" id="GO:0015421">
    <property type="term" value="F:ABC-type oligopeptide transporter activity"/>
    <property type="evidence" value="ECO:0007669"/>
    <property type="project" value="TreeGrafter"/>
</dbReference>
<feature type="transmembrane region" description="Helical" evidence="9">
    <location>
        <begin position="56"/>
        <end position="89"/>
    </location>
</feature>
<dbReference type="InterPro" id="IPR036640">
    <property type="entry name" value="ABC1_TM_sf"/>
</dbReference>
<sequence>MIKSILKYAGKYKILTVVATVMVVIAVAAQILPYIFAYQIISPLIAGESIPWQYAVGRVVGVAVCLVLNFVFYIGGLSLSHIAAFNTLYNLRVSLQGKMEKLPLGVVQEKGTGNLKKLFVDDVESMELLLAHAIPEGIGNLLIPIGVFIAMFAVDWKLALLTLIMLPVGVWAVMMMARAGFAKMESYYRSAQVMNNTIIEYVNGMEVVKVFGRDGDSYKRYKKDVEAYRDFTLDWYRVCWPWMAVYAGVFACCSLFTLPFGGMFVLNGWSQLADLILVLCLSFGLGGPLMKAMRFVPSLAQVDRKVKELEKTLDAEPLKSNGSAFTGKSNTAVFENVTFAYEDKDVIQSASLVVQEGKKTALVGESGSGKSTLAKLLVHYYDIGGGKITLGGQDITDMSLDALNARISFVSQDNFLFNTSIYDNIKVGKPDATKEEVLAAAEKAQCMEFINRLENGIYTLAGDCGSALSGGERQRVSLARAILKNAPVVVLDEATAFADPENEEKMEKAIAEVVRGKTLLVIAHRLASIQNADRIYVLDNGKVAGSGTHKELLESNDIYKRLWQISEDSAAWNVVGTTGGAV</sequence>
<evidence type="ECO:0000256" key="2">
    <source>
        <dbReference type="ARBA" id="ARBA00022448"/>
    </source>
</evidence>
<dbReference type="PANTHER" id="PTHR43394">
    <property type="entry name" value="ATP-DEPENDENT PERMEASE MDL1, MITOCHONDRIAL"/>
    <property type="match status" value="1"/>
</dbReference>
<feature type="domain" description="ABC transmembrane type-1" evidence="11">
    <location>
        <begin position="17"/>
        <end position="301"/>
    </location>
</feature>
<dbReference type="SMART" id="SM00382">
    <property type="entry name" value="AAA"/>
    <property type="match status" value="1"/>
</dbReference>